<accession>A0A9X0DP80</accession>
<name>A0A9X0DP80_9HELO</name>
<dbReference type="Proteomes" id="UP001152300">
    <property type="component" value="Unassembled WGS sequence"/>
</dbReference>
<comment type="caution">
    <text evidence="1">The sequence shown here is derived from an EMBL/GenBank/DDBJ whole genome shotgun (WGS) entry which is preliminary data.</text>
</comment>
<dbReference type="OrthoDB" id="3505609at2759"/>
<protein>
    <submittedName>
        <fullName evidence="1">Uncharacterized protein</fullName>
    </submittedName>
</protein>
<gene>
    <name evidence="1" type="ORF">OCU04_001250</name>
</gene>
<proteinExistence type="predicted"/>
<keyword evidence="2" id="KW-1185">Reference proteome</keyword>
<dbReference type="AlphaFoldDB" id="A0A9X0DP80"/>
<evidence type="ECO:0000313" key="1">
    <source>
        <dbReference type="EMBL" id="KAJ8070891.1"/>
    </source>
</evidence>
<evidence type="ECO:0000313" key="2">
    <source>
        <dbReference type="Proteomes" id="UP001152300"/>
    </source>
</evidence>
<sequence>MSLASLLPPLTKSWADEVNDDFEEQFSNDVISTSYAVDTSRLDHDREMEDAESVPPDFTDYEALDFSDDEYTFDSYHYKSEAKMMPNGERADVVISPDEILSFNTNTLGKYSAMNIPRSFLSSIPGPDVGTFFDNELDNEKHNEISRDEGQNGTTSSVETWQNYNDHPPGYLDRHSPNIESVQESPELGSSVFWNHGSNYSSQTEDDEEEFRIDHPLMGKDVICIRESFAVVKSCEYDAHPSKKFYRGWGPKTWKWAPSSLRCCQTVIREEKIEYKN</sequence>
<organism evidence="1 2">
    <name type="scientific">Sclerotinia nivalis</name>
    <dbReference type="NCBI Taxonomy" id="352851"/>
    <lineage>
        <taxon>Eukaryota</taxon>
        <taxon>Fungi</taxon>
        <taxon>Dikarya</taxon>
        <taxon>Ascomycota</taxon>
        <taxon>Pezizomycotina</taxon>
        <taxon>Leotiomycetes</taxon>
        <taxon>Helotiales</taxon>
        <taxon>Sclerotiniaceae</taxon>
        <taxon>Sclerotinia</taxon>
    </lineage>
</organism>
<dbReference type="EMBL" id="JAPEIS010000001">
    <property type="protein sequence ID" value="KAJ8070891.1"/>
    <property type="molecule type" value="Genomic_DNA"/>
</dbReference>
<reference evidence="1" key="1">
    <citation type="submission" date="2022-11" db="EMBL/GenBank/DDBJ databases">
        <title>Genome Resource of Sclerotinia nivalis Strain SnTB1, a Plant Pathogen Isolated from American Ginseng.</title>
        <authorList>
            <person name="Fan S."/>
        </authorList>
    </citation>
    <scope>NUCLEOTIDE SEQUENCE</scope>
    <source>
        <strain evidence="1">SnTB1</strain>
    </source>
</reference>